<name>A0A4Y7LDX5_PAPSO</name>
<gene>
    <name evidence="1" type="ORF">C5167_045613</name>
</gene>
<reference evidence="1 2" key="1">
    <citation type="journal article" date="2018" name="Science">
        <title>The opium poppy genome and morphinan production.</title>
        <authorList>
            <person name="Guo L."/>
            <person name="Winzer T."/>
            <person name="Yang X."/>
            <person name="Li Y."/>
            <person name="Ning Z."/>
            <person name="He Z."/>
            <person name="Teodor R."/>
            <person name="Lu Y."/>
            <person name="Bowser T.A."/>
            <person name="Graham I.A."/>
            <person name="Ye K."/>
        </authorList>
    </citation>
    <scope>NUCLEOTIDE SEQUENCE [LARGE SCALE GENOMIC DNA]</scope>
    <source>
        <strain evidence="2">cv. HN1</strain>
        <tissue evidence="1">Leaves</tissue>
    </source>
</reference>
<organism evidence="1 2">
    <name type="scientific">Papaver somniferum</name>
    <name type="common">Opium poppy</name>
    <dbReference type="NCBI Taxonomy" id="3469"/>
    <lineage>
        <taxon>Eukaryota</taxon>
        <taxon>Viridiplantae</taxon>
        <taxon>Streptophyta</taxon>
        <taxon>Embryophyta</taxon>
        <taxon>Tracheophyta</taxon>
        <taxon>Spermatophyta</taxon>
        <taxon>Magnoliopsida</taxon>
        <taxon>Ranunculales</taxon>
        <taxon>Papaveraceae</taxon>
        <taxon>Papaveroideae</taxon>
        <taxon>Papaver</taxon>
    </lineage>
</organism>
<dbReference type="Gramene" id="RZC82830">
    <property type="protein sequence ID" value="RZC82830"/>
    <property type="gene ID" value="C5167_045613"/>
</dbReference>
<dbReference type="AlphaFoldDB" id="A0A4Y7LDX5"/>
<sequence>MTTIRKICCNDLFEITHMSMEQLTILGKEGIGFFPLEASLECMAKFSDYILVAVSPGNRIKGCNLVEAFIKIIEEKADKIDKVDHLEIWLPSTASEHTVNYLAQLGFTYEGKKLDGEVGSHKVLKKDLLGNRIAAAQS</sequence>
<dbReference type="EMBL" id="CM010725">
    <property type="protein sequence ID" value="RZC82830.1"/>
    <property type="molecule type" value="Genomic_DNA"/>
</dbReference>
<keyword evidence="2" id="KW-1185">Reference proteome</keyword>
<dbReference type="Proteomes" id="UP000316621">
    <property type="component" value="Chromosome 11"/>
</dbReference>
<accession>A0A4Y7LDX5</accession>
<evidence type="ECO:0008006" key="3">
    <source>
        <dbReference type="Google" id="ProtNLM"/>
    </source>
</evidence>
<evidence type="ECO:0000313" key="1">
    <source>
        <dbReference type="EMBL" id="RZC82830.1"/>
    </source>
</evidence>
<proteinExistence type="predicted"/>
<evidence type="ECO:0000313" key="2">
    <source>
        <dbReference type="Proteomes" id="UP000316621"/>
    </source>
</evidence>
<protein>
    <recommendedName>
        <fullName evidence="3">N-acetyltransferase domain-containing protein</fullName>
    </recommendedName>
</protein>